<comment type="subcellular location">
    <subcellularLocation>
        <location evidence="1">Nucleus</location>
    </subcellularLocation>
</comment>
<dbReference type="PANTHER" id="PTHR15528:SF11">
    <property type="entry name" value="FI18188P1"/>
    <property type="match status" value="1"/>
</dbReference>
<dbReference type="Proteomes" id="UP001162480">
    <property type="component" value="Chromosome 2"/>
</dbReference>
<organism evidence="11 12">
    <name type="scientific">Octopus vulgaris</name>
    <name type="common">Common octopus</name>
    <dbReference type="NCBI Taxonomy" id="6645"/>
    <lineage>
        <taxon>Eukaryota</taxon>
        <taxon>Metazoa</taxon>
        <taxon>Spiralia</taxon>
        <taxon>Lophotrochozoa</taxon>
        <taxon>Mollusca</taxon>
        <taxon>Cephalopoda</taxon>
        <taxon>Coleoidea</taxon>
        <taxon>Octopodiformes</taxon>
        <taxon>Octopoda</taxon>
        <taxon>Incirrata</taxon>
        <taxon>Octopodidae</taxon>
        <taxon>Octopus</taxon>
    </lineage>
</organism>
<evidence type="ECO:0000313" key="11">
    <source>
        <dbReference type="EMBL" id="CAI9718509.1"/>
    </source>
</evidence>
<dbReference type="InterPro" id="IPR012677">
    <property type="entry name" value="Nucleotide-bd_a/b_plait_sf"/>
</dbReference>
<keyword evidence="3 8" id="KW-0694">RNA-binding</keyword>
<feature type="compositionally biased region" description="Polar residues" evidence="9">
    <location>
        <begin position="332"/>
        <end position="342"/>
    </location>
</feature>
<feature type="compositionally biased region" description="Acidic residues" evidence="9">
    <location>
        <begin position="625"/>
        <end position="644"/>
    </location>
</feature>
<evidence type="ECO:0000256" key="9">
    <source>
        <dbReference type="SAM" id="MobiDB-lite"/>
    </source>
</evidence>
<dbReference type="GO" id="GO:0045944">
    <property type="term" value="P:positive regulation of transcription by RNA polymerase II"/>
    <property type="evidence" value="ECO:0007669"/>
    <property type="project" value="TreeGrafter"/>
</dbReference>
<evidence type="ECO:0000256" key="5">
    <source>
        <dbReference type="ARBA" id="ARBA00023159"/>
    </source>
</evidence>
<dbReference type="InterPro" id="IPR034605">
    <property type="entry name" value="PGC-1"/>
</dbReference>
<evidence type="ECO:0000259" key="10">
    <source>
        <dbReference type="PROSITE" id="PS50102"/>
    </source>
</evidence>
<evidence type="ECO:0000256" key="2">
    <source>
        <dbReference type="ARBA" id="ARBA00022553"/>
    </source>
</evidence>
<keyword evidence="12" id="KW-1185">Reference proteome</keyword>
<evidence type="ECO:0000256" key="1">
    <source>
        <dbReference type="ARBA" id="ARBA00004123"/>
    </source>
</evidence>
<evidence type="ECO:0000256" key="8">
    <source>
        <dbReference type="PROSITE-ProRule" id="PRU00176"/>
    </source>
</evidence>
<dbReference type="EMBL" id="OX597815">
    <property type="protein sequence ID" value="CAI9718509.1"/>
    <property type="molecule type" value="Genomic_DNA"/>
</dbReference>
<name>A0AA36AM28_OCTVU</name>
<keyword evidence="7" id="KW-0539">Nucleus</keyword>
<feature type="region of interest" description="Disordered" evidence="9">
    <location>
        <begin position="171"/>
        <end position="195"/>
    </location>
</feature>
<feature type="region of interest" description="Disordered" evidence="9">
    <location>
        <begin position="283"/>
        <end position="384"/>
    </location>
</feature>
<evidence type="ECO:0000256" key="3">
    <source>
        <dbReference type="ARBA" id="ARBA00022884"/>
    </source>
</evidence>
<keyword evidence="6" id="KW-0804">Transcription</keyword>
<feature type="region of interest" description="Disordered" evidence="9">
    <location>
        <begin position="745"/>
        <end position="851"/>
    </location>
</feature>
<feature type="compositionally biased region" description="Basic and acidic residues" evidence="9">
    <location>
        <begin position="372"/>
        <end position="384"/>
    </location>
</feature>
<keyword evidence="2" id="KW-0597">Phosphoprotein</keyword>
<sequence length="978" mass="110241">MKNNSSNLHDSVVIEATSYNKLLSQFEEIVASSDFSPVQDLTSAKTSSISLIPTSFQNITTYKTDGVSHQAPTITVSATRNENSLPRKLSLVSNGIVKKLVKNRHGISVSSLLRDPRVSKMKLVTDVQCNGTNAVNGISNQNQVNVASVTDVENSDPLQSNVLKPVSSKLAGNQTIKPNSETNQTGISAVNDTKDSIPPIVLPELSITRPVKKSASTDEFPDLLKPQNLTRYVELSSLKSQDNNNNNNNSSKKQTIQYRPYYSHLRDHDYTLNCPRFIPKEKSTTTTTTTTTTTSTKRSFIIPKKKKKLSDDQCLNNSVSNNSNKDSDNPNTQEYFSNDPQTNSLNLENENSSSPNIQTANSTSSPLPVSSDDTKDVLHEEKRETAEVFESVEKQNISSCGLSALHDYVSSENPFDCRNVDNHDFRTCDMCKDFFPKPKSGEKCNDDVFPDVVPCQMCCHLSEDNLTANYVKHCNVNSPLGHLNPCGLLSCPTDEAINACIFDYPNDKELRKISSTDVEGILDSDMLDFTSLKTIDQNHFNLKNSLDLLIPPSLRHNQKTYENFCNFPNEITVNENNDNLKESILNENDFLFISEPVKTSVDSSSTIEISDQAVNENTSNNENSPMEEDPDEKDMSIDEGSDDDEVLLNKVPTYLSGLSTEAINNKSKISYQSYIDNGIDTSDFIKDPSPEHVTELCKIPAYHQSFSNSTKYDINSSSLVRKYPWSERRKSAIRHHQQFDSDCETSKSCLSSSSSPSPSDSPTEEFPSWSQSSSRSTSPSSDSRSGQFSPYSDYTSSRDRSPSPFSQHRSTYSLQKVSRQNRNYSRIRSPYRYSNHHRSRRRSSLTNKYHDKDIHQDERRIVYVGKLPLNYTSNQLKELFSKWGPVEKVSLHFREHQDNYGFVTFYHQSDAYLSMDATSKIKDFPFDVCFGGRRTFCQESYADLDSLVEDEEEFGTVIQTSNVSFEQLLKDWKRDRKH</sequence>
<evidence type="ECO:0000313" key="12">
    <source>
        <dbReference type="Proteomes" id="UP001162480"/>
    </source>
</evidence>
<dbReference type="GO" id="GO:0003723">
    <property type="term" value="F:RNA binding"/>
    <property type="evidence" value="ECO:0007669"/>
    <property type="project" value="UniProtKB-UniRule"/>
</dbReference>
<dbReference type="InterPro" id="IPR000504">
    <property type="entry name" value="RRM_dom"/>
</dbReference>
<proteinExistence type="predicted"/>
<feature type="compositionally biased region" description="Low complexity" evidence="9">
    <location>
        <begin position="343"/>
        <end position="354"/>
    </location>
</feature>
<dbReference type="Pfam" id="PF00076">
    <property type="entry name" value="RRM_1"/>
    <property type="match status" value="1"/>
</dbReference>
<dbReference type="GO" id="GO:0005634">
    <property type="term" value="C:nucleus"/>
    <property type="evidence" value="ECO:0007669"/>
    <property type="project" value="UniProtKB-SubCell"/>
</dbReference>
<reference evidence="11" key="1">
    <citation type="submission" date="2023-08" db="EMBL/GenBank/DDBJ databases">
        <authorList>
            <person name="Alioto T."/>
            <person name="Alioto T."/>
            <person name="Gomez Garrido J."/>
        </authorList>
    </citation>
    <scope>NUCLEOTIDE SEQUENCE</scope>
</reference>
<dbReference type="AlphaFoldDB" id="A0AA36AM28"/>
<keyword evidence="5" id="KW-0010">Activator</keyword>
<feature type="region of interest" description="Disordered" evidence="9">
    <location>
        <begin position="237"/>
        <end position="256"/>
    </location>
</feature>
<accession>A0AA36AM28</accession>
<dbReference type="SUPFAM" id="SSF54928">
    <property type="entry name" value="RNA-binding domain, RBD"/>
    <property type="match status" value="1"/>
</dbReference>
<gene>
    <name evidence="11" type="ORF">OCTVUL_1B016255</name>
</gene>
<feature type="compositionally biased region" description="Low complexity" evidence="9">
    <location>
        <begin position="284"/>
        <end position="296"/>
    </location>
</feature>
<dbReference type="SMART" id="SM00360">
    <property type="entry name" value="RRM"/>
    <property type="match status" value="1"/>
</dbReference>
<protein>
    <submittedName>
        <fullName evidence="11">Peroxisome proliferator-activated receptor gamma coactivator 1-alpha-like isoform X2</fullName>
    </submittedName>
</protein>
<feature type="compositionally biased region" description="Polar residues" evidence="9">
    <location>
        <begin position="603"/>
        <end position="624"/>
    </location>
</feature>
<evidence type="ECO:0000256" key="6">
    <source>
        <dbReference type="ARBA" id="ARBA00023163"/>
    </source>
</evidence>
<dbReference type="PANTHER" id="PTHR15528">
    <property type="entry name" value="PEROXISOME PROLIFERATOR ACTIVATED RECEPTOR GAMMA COACTIVATOR 1 PGC-1 -RELATED"/>
    <property type="match status" value="1"/>
</dbReference>
<dbReference type="PROSITE" id="PS50102">
    <property type="entry name" value="RRM"/>
    <property type="match status" value="1"/>
</dbReference>
<feature type="compositionally biased region" description="Polar residues" evidence="9">
    <location>
        <begin position="171"/>
        <end position="191"/>
    </location>
</feature>
<feature type="compositionally biased region" description="Basic residues" evidence="9">
    <location>
        <begin position="834"/>
        <end position="843"/>
    </location>
</feature>
<dbReference type="InterPro" id="IPR035979">
    <property type="entry name" value="RBD_domain_sf"/>
</dbReference>
<keyword evidence="4" id="KW-0805">Transcription regulation</keyword>
<feature type="compositionally biased region" description="Polar residues" evidence="9">
    <location>
        <begin position="355"/>
        <end position="368"/>
    </location>
</feature>
<evidence type="ECO:0000256" key="7">
    <source>
        <dbReference type="ARBA" id="ARBA00023242"/>
    </source>
</evidence>
<feature type="domain" description="RRM" evidence="10">
    <location>
        <begin position="860"/>
        <end position="942"/>
    </location>
</feature>
<evidence type="ECO:0000256" key="4">
    <source>
        <dbReference type="ARBA" id="ARBA00023015"/>
    </source>
</evidence>
<feature type="region of interest" description="Disordered" evidence="9">
    <location>
        <begin position="603"/>
        <end position="644"/>
    </location>
</feature>
<dbReference type="Gene3D" id="3.30.70.330">
    <property type="match status" value="1"/>
</dbReference>
<feature type="compositionally biased region" description="Polar residues" evidence="9">
    <location>
        <begin position="803"/>
        <end position="826"/>
    </location>
</feature>
<feature type="compositionally biased region" description="Low complexity" evidence="9">
    <location>
        <begin position="746"/>
        <end position="785"/>
    </location>
</feature>
<feature type="compositionally biased region" description="Polar residues" evidence="9">
    <location>
        <begin position="786"/>
        <end position="795"/>
    </location>
</feature>
<dbReference type="GO" id="GO:0003712">
    <property type="term" value="F:transcription coregulator activity"/>
    <property type="evidence" value="ECO:0007669"/>
    <property type="project" value="InterPro"/>
</dbReference>